<protein>
    <submittedName>
        <fullName evidence="2">Cyd operon YbgE family protein</fullName>
    </submittedName>
</protein>
<evidence type="ECO:0000313" key="3">
    <source>
        <dbReference type="Proteomes" id="UP001596001"/>
    </source>
</evidence>
<keyword evidence="1" id="KW-0472">Membrane</keyword>
<dbReference type="Proteomes" id="UP001596001">
    <property type="component" value="Unassembled WGS sequence"/>
</dbReference>
<feature type="transmembrane region" description="Helical" evidence="1">
    <location>
        <begin position="72"/>
        <end position="90"/>
    </location>
</feature>
<dbReference type="Pfam" id="PF09600">
    <property type="entry name" value="Cyd_oper_YbgE"/>
    <property type="match status" value="1"/>
</dbReference>
<keyword evidence="1" id="KW-1133">Transmembrane helix</keyword>
<sequence>MITPTPTPQMHWPCLTIALFIMVAGSIYPLLFANAQGRADHGLAVALFWAMSAGLVRGVGFIPSWWLWRWLFSGWALILALGLATAVRVGV</sequence>
<keyword evidence="1" id="KW-0812">Transmembrane</keyword>
<accession>A0ABV9QF94</accession>
<evidence type="ECO:0000313" key="2">
    <source>
        <dbReference type="EMBL" id="MFC4789002.1"/>
    </source>
</evidence>
<keyword evidence="3" id="KW-1185">Reference proteome</keyword>
<feature type="transmembrane region" description="Helical" evidence="1">
    <location>
        <begin position="12"/>
        <end position="31"/>
    </location>
</feature>
<gene>
    <name evidence="2" type="ORF">ACFO6X_08420</name>
</gene>
<proteinExistence type="predicted"/>
<dbReference type="EMBL" id="JBHSHJ010000005">
    <property type="protein sequence ID" value="MFC4789002.1"/>
    <property type="molecule type" value="Genomic_DNA"/>
</dbReference>
<dbReference type="InterPro" id="IPR011846">
    <property type="entry name" value="Cyd_oper_YbgE"/>
</dbReference>
<dbReference type="RefSeq" id="WP_382431973.1">
    <property type="nucleotide sequence ID" value="NZ_JBHSHJ010000005.1"/>
</dbReference>
<reference evidence="3" key="1">
    <citation type="journal article" date="2019" name="Int. J. Syst. Evol. Microbiol.">
        <title>The Global Catalogue of Microorganisms (GCM) 10K type strain sequencing project: providing services to taxonomists for standard genome sequencing and annotation.</title>
        <authorList>
            <consortium name="The Broad Institute Genomics Platform"/>
            <consortium name="The Broad Institute Genome Sequencing Center for Infectious Disease"/>
            <person name="Wu L."/>
            <person name="Ma J."/>
        </authorList>
    </citation>
    <scope>NUCLEOTIDE SEQUENCE [LARGE SCALE GENOMIC DNA]</scope>
    <source>
        <strain evidence="3">CCUG 49452</strain>
    </source>
</reference>
<comment type="caution">
    <text evidence="2">The sequence shown here is derived from an EMBL/GenBank/DDBJ whole genome shotgun (WGS) entry which is preliminary data.</text>
</comment>
<feature type="transmembrane region" description="Helical" evidence="1">
    <location>
        <begin position="43"/>
        <end position="66"/>
    </location>
</feature>
<name>A0ABV9QF94_9BURK</name>
<organism evidence="2 3">
    <name type="scientific">Giesbergeria sinuosa</name>
    <dbReference type="NCBI Taxonomy" id="80883"/>
    <lineage>
        <taxon>Bacteria</taxon>
        <taxon>Pseudomonadati</taxon>
        <taxon>Pseudomonadota</taxon>
        <taxon>Betaproteobacteria</taxon>
        <taxon>Burkholderiales</taxon>
        <taxon>Comamonadaceae</taxon>
        <taxon>Giesbergeria</taxon>
    </lineage>
</organism>
<evidence type="ECO:0000256" key="1">
    <source>
        <dbReference type="SAM" id="Phobius"/>
    </source>
</evidence>